<dbReference type="Pfam" id="PF03140">
    <property type="entry name" value="DUF247"/>
    <property type="match status" value="1"/>
</dbReference>
<comment type="caution">
    <text evidence="2">The sequence shown here is derived from an EMBL/GenBank/DDBJ whole genome shotgun (WGS) entry which is preliminary data.</text>
</comment>
<dbReference type="EMBL" id="JAWXYG010000005">
    <property type="protein sequence ID" value="KAK4272374.1"/>
    <property type="molecule type" value="Genomic_DNA"/>
</dbReference>
<feature type="transmembrane region" description="Helical" evidence="1">
    <location>
        <begin position="401"/>
        <end position="425"/>
    </location>
</feature>
<dbReference type="PANTHER" id="PTHR31549:SF191">
    <property type="entry name" value="DUF247 DOMAIN PROTEIN"/>
    <property type="match status" value="1"/>
</dbReference>
<keyword evidence="1" id="KW-0472">Membrane</keyword>
<reference evidence="2" key="1">
    <citation type="submission" date="2023-10" db="EMBL/GenBank/DDBJ databases">
        <title>Chromosome-level genome of the transformable northern wattle, Acacia crassicarpa.</title>
        <authorList>
            <person name="Massaro I."/>
            <person name="Sinha N.R."/>
            <person name="Poethig S."/>
            <person name="Leichty A.R."/>
        </authorList>
    </citation>
    <scope>NUCLEOTIDE SEQUENCE</scope>
    <source>
        <strain evidence="2">Acra3RX</strain>
        <tissue evidence="2">Leaf</tissue>
    </source>
</reference>
<name>A0AAE1KDT9_9FABA</name>
<proteinExistence type="predicted"/>
<evidence type="ECO:0000313" key="3">
    <source>
        <dbReference type="Proteomes" id="UP001293593"/>
    </source>
</evidence>
<organism evidence="2 3">
    <name type="scientific">Acacia crassicarpa</name>
    <name type="common">northern wattle</name>
    <dbReference type="NCBI Taxonomy" id="499986"/>
    <lineage>
        <taxon>Eukaryota</taxon>
        <taxon>Viridiplantae</taxon>
        <taxon>Streptophyta</taxon>
        <taxon>Embryophyta</taxon>
        <taxon>Tracheophyta</taxon>
        <taxon>Spermatophyta</taxon>
        <taxon>Magnoliopsida</taxon>
        <taxon>eudicotyledons</taxon>
        <taxon>Gunneridae</taxon>
        <taxon>Pentapetalae</taxon>
        <taxon>rosids</taxon>
        <taxon>fabids</taxon>
        <taxon>Fabales</taxon>
        <taxon>Fabaceae</taxon>
        <taxon>Caesalpinioideae</taxon>
        <taxon>mimosoid clade</taxon>
        <taxon>Acacieae</taxon>
        <taxon>Acacia</taxon>
    </lineage>
</organism>
<accession>A0AAE1KDT9</accession>
<keyword evidence="1" id="KW-1133">Transmembrane helix</keyword>
<evidence type="ECO:0000313" key="2">
    <source>
        <dbReference type="EMBL" id="KAK4272374.1"/>
    </source>
</evidence>
<dbReference type="PANTHER" id="PTHR31549">
    <property type="entry name" value="PROTEIN, PUTATIVE (DUF247)-RELATED-RELATED"/>
    <property type="match status" value="1"/>
</dbReference>
<protein>
    <submittedName>
        <fullName evidence="2">Uncharacterized protein</fullName>
    </submittedName>
</protein>
<evidence type="ECO:0000256" key="1">
    <source>
        <dbReference type="SAM" id="Phobius"/>
    </source>
</evidence>
<gene>
    <name evidence="2" type="ORF">QN277_020941</name>
</gene>
<sequence length="428" mass="49316">MAQDRYALLERPCPISRSTWPKIQRVARHLRSREAFAKYYTPKMVSLGPIHHGEPHLQLGEQYKLMWASMYVQGNRNQAQRLHREIIVNIKDLKDLYTLDALGHFNDDELAWMLFVDGCALLQILKHPDILHPEPLKAKVDQMALVRQDALLLENQLPFRVLQLLSDLPDDHTLIKDVDTFLLCHHFSPDQKPKPKKGAKEGDQCEIDIESDSLPNPVHLLDELRKKVLHDFRPRHDQESIGSGQITYRNLKELKEAGIQVKRSKSKSPIDITFSSYCCRGELKLPDIIVDETIAPTYLNLMAYEVCPDFDNQYEISSYVEFLDSLIDHPDDVKELRKARVLHNGLGSDQEVAELFNVISTDLVPNAAIYASLRDEIEKHYQKKYKTWFALAYNTYFSNPWSIIAFIAASVAILLTFVQTWFAAFPAH</sequence>
<keyword evidence="3" id="KW-1185">Reference proteome</keyword>
<dbReference type="InterPro" id="IPR004158">
    <property type="entry name" value="DUF247_pln"/>
</dbReference>
<keyword evidence="1" id="KW-0812">Transmembrane</keyword>
<dbReference type="Proteomes" id="UP001293593">
    <property type="component" value="Unassembled WGS sequence"/>
</dbReference>
<dbReference type="AlphaFoldDB" id="A0AAE1KDT9"/>